<name>A0ABV2GNW3_9HYPH</name>
<organism evidence="3 4">
    <name type="scientific">Mesorhizobium robiniae</name>
    <dbReference type="NCBI Taxonomy" id="559315"/>
    <lineage>
        <taxon>Bacteria</taxon>
        <taxon>Pseudomonadati</taxon>
        <taxon>Pseudomonadota</taxon>
        <taxon>Alphaproteobacteria</taxon>
        <taxon>Hyphomicrobiales</taxon>
        <taxon>Phyllobacteriaceae</taxon>
        <taxon>Mesorhizobium</taxon>
    </lineage>
</organism>
<sequence length="238" mass="26175">MMMAKGFGASQPRIGYATGMQETSLYMPVKRFLESLEFTVKGEIGGCDVVGVRDGEPPVVVICELKLQFNLELILQGVDRAASCDEVWLAARMSSRGKGREHDRRFRALCRRLGFGLLGVGAAGNVELLLSPVALPPRRDPRRRSRLVDEHRRRRGDPVVGGGSRAPIMTAYRQDALACAAAMTDGPKRPRDLKAISPRAAKILLDNVYGWFARAERGVYALTEAGYAALQRWPQHAG</sequence>
<keyword evidence="2" id="KW-1133">Transmembrane helix</keyword>
<protein>
    <recommendedName>
        <fullName evidence="5">DUF2161 domain-containing phosphodiesterase</fullName>
    </recommendedName>
</protein>
<dbReference type="EMBL" id="JBEPMC010000004">
    <property type="protein sequence ID" value="MET3579980.1"/>
    <property type="molecule type" value="Genomic_DNA"/>
</dbReference>
<dbReference type="InterPro" id="IPR018679">
    <property type="entry name" value="DUF2161"/>
</dbReference>
<keyword evidence="2" id="KW-0812">Transmembrane</keyword>
<accession>A0ABV2GNW3</accession>
<dbReference type="Proteomes" id="UP001549204">
    <property type="component" value="Unassembled WGS sequence"/>
</dbReference>
<evidence type="ECO:0008006" key="5">
    <source>
        <dbReference type="Google" id="ProtNLM"/>
    </source>
</evidence>
<evidence type="ECO:0000256" key="2">
    <source>
        <dbReference type="SAM" id="Phobius"/>
    </source>
</evidence>
<evidence type="ECO:0000313" key="3">
    <source>
        <dbReference type="EMBL" id="MET3579980.1"/>
    </source>
</evidence>
<proteinExistence type="predicted"/>
<evidence type="ECO:0000256" key="1">
    <source>
        <dbReference type="SAM" id="MobiDB-lite"/>
    </source>
</evidence>
<feature type="transmembrane region" description="Helical" evidence="2">
    <location>
        <begin position="113"/>
        <end position="135"/>
    </location>
</feature>
<reference evidence="3 4" key="1">
    <citation type="submission" date="2024-06" db="EMBL/GenBank/DDBJ databases">
        <title>Genomic Encyclopedia of Type Strains, Phase IV (KMG-IV): sequencing the most valuable type-strain genomes for metagenomic binning, comparative biology and taxonomic classification.</title>
        <authorList>
            <person name="Goeker M."/>
        </authorList>
    </citation>
    <scope>NUCLEOTIDE SEQUENCE [LARGE SCALE GENOMIC DNA]</scope>
    <source>
        <strain evidence="3 4">DSM 100022</strain>
    </source>
</reference>
<keyword evidence="2" id="KW-0472">Membrane</keyword>
<dbReference type="Pfam" id="PF09929">
    <property type="entry name" value="DUF2161"/>
    <property type="match status" value="1"/>
</dbReference>
<feature type="region of interest" description="Disordered" evidence="1">
    <location>
        <begin position="140"/>
        <end position="162"/>
    </location>
</feature>
<comment type="caution">
    <text evidence="3">The sequence shown here is derived from an EMBL/GenBank/DDBJ whole genome shotgun (WGS) entry which is preliminary data.</text>
</comment>
<gene>
    <name evidence="3" type="ORF">ABID19_003011</name>
</gene>
<keyword evidence="4" id="KW-1185">Reference proteome</keyword>
<evidence type="ECO:0000313" key="4">
    <source>
        <dbReference type="Proteomes" id="UP001549204"/>
    </source>
</evidence>